<dbReference type="SMART" id="SM00530">
    <property type="entry name" value="HTH_XRE"/>
    <property type="match status" value="1"/>
</dbReference>
<evidence type="ECO:0000313" key="3">
    <source>
        <dbReference type="EMBL" id="NDR94727.1"/>
    </source>
</evidence>
<dbReference type="AlphaFoldDB" id="A0A6N9SEY6"/>
<comment type="caution">
    <text evidence="3">The sequence shown here is derived from an EMBL/GenBank/DDBJ whole genome shotgun (WGS) entry which is preliminary data.</text>
</comment>
<dbReference type="GO" id="GO:0003677">
    <property type="term" value="F:DNA binding"/>
    <property type="evidence" value="ECO:0007669"/>
    <property type="project" value="UniProtKB-KW"/>
</dbReference>
<dbReference type="CDD" id="cd00093">
    <property type="entry name" value="HTH_XRE"/>
    <property type="match status" value="1"/>
</dbReference>
<gene>
    <name evidence="3" type="ORF">FPI65_26350</name>
</gene>
<dbReference type="Pfam" id="PF01381">
    <property type="entry name" value="HTH_3"/>
    <property type="match status" value="1"/>
</dbReference>
<dbReference type="EMBL" id="VLTB01000432">
    <property type="protein sequence ID" value="NDR94727.1"/>
    <property type="molecule type" value="Genomic_DNA"/>
</dbReference>
<dbReference type="InterPro" id="IPR013430">
    <property type="entry name" value="Toxin_antidote_HigA"/>
</dbReference>
<evidence type="ECO:0000313" key="4">
    <source>
        <dbReference type="Proteomes" id="UP000471490"/>
    </source>
</evidence>
<feature type="domain" description="HTH cro/C1-type" evidence="2">
    <location>
        <begin position="15"/>
        <end position="64"/>
    </location>
</feature>
<reference evidence="3 4" key="1">
    <citation type="journal article" date="2020" name="Int. J. Nanomedicine">
        <title>Consequences Of Long-Term Bacteria's Exposure To Silver Nanoformulations With Different PhysicoChemical Properties.</title>
        <authorList>
            <person name="Kedziora A."/>
            <person name="Wernecki M."/>
            <person name="Korzekwa K."/>
            <person name="Speruda M."/>
            <person name="Gerasymchuk Y."/>
            <person name="Lukowiak A."/>
            <person name="Bugla-Ploskonska G."/>
        </authorList>
    </citation>
    <scope>NUCLEOTIDE SEQUENCE [LARGE SCALE GENOMIC DNA]</scope>
    <source>
        <strain evidence="3 4">ATCC 11230</strain>
    </source>
</reference>
<dbReference type="SUPFAM" id="SSF47413">
    <property type="entry name" value="lambda repressor-like DNA-binding domains"/>
    <property type="match status" value="1"/>
</dbReference>
<proteinExistence type="predicted"/>
<dbReference type="Gene3D" id="1.10.260.40">
    <property type="entry name" value="lambda repressor-like DNA-binding domains"/>
    <property type="match status" value="1"/>
</dbReference>
<evidence type="ECO:0000256" key="1">
    <source>
        <dbReference type="ARBA" id="ARBA00023125"/>
    </source>
</evidence>
<organism evidence="3 4">
    <name type="scientific">Escherichia coli</name>
    <dbReference type="NCBI Taxonomy" id="562"/>
    <lineage>
        <taxon>Bacteria</taxon>
        <taxon>Pseudomonadati</taxon>
        <taxon>Pseudomonadota</taxon>
        <taxon>Gammaproteobacteria</taxon>
        <taxon>Enterobacterales</taxon>
        <taxon>Enterobacteriaceae</taxon>
        <taxon>Escherichia</taxon>
    </lineage>
</organism>
<keyword evidence="1" id="KW-0238">DNA-binding</keyword>
<dbReference type="PANTHER" id="PTHR36924">
    <property type="entry name" value="ANTITOXIN HIGA-1"/>
    <property type="match status" value="1"/>
</dbReference>
<dbReference type="RefSeq" id="WP_023144983.1">
    <property type="nucleotide sequence ID" value="NZ_CAMPTA010000074.1"/>
</dbReference>
<dbReference type="PANTHER" id="PTHR36924:SF1">
    <property type="entry name" value="ANTITOXIN HIGA-1"/>
    <property type="match status" value="1"/>
</dbReference>
<sequence>MKVEHPGKSLLCKLEECGLSASELARKIDVPKNRITTIIKGKRSITGDTALRLAHFFQTPPEYWLELQLFFDLNEAKLKSKQLIQFLPKFQRASSNSISKDTTND</sequence>
<evidence type="ECO:0000259" key="2">
    <source>
        <dbReference type="PROSITE" id="PS50943"/>
    </source>
</evidence>
<accession>A0A6N9SEY6</accession>
<dbReference type="Proteomes" id="UP000471490">
    <property type="component" value="Unassembled WGS sequence"/>
</dbReference>
<dbReference type="PROSITE" id="PS50943">
    <property type="entry name" value="HTH_CROC1"/>
    <property type="match status" value="1"/>
</dbReference>
<dbReference type="InterPro" id="IPR010982">
    <property type="entry name" value="Lambda_DNA-bd_dom_sf"/>
</dbReference>
<dbReference type="InterPro" id="IPR001387">
    <property type="entry name" value="Cro/C1-type_HTH"/>
</dbReference>
<dbReference type="NCBIfam" id="TIGR02607">
    <property type="entry name" value="antidote_HigA"/>
    <property type="match status" value="1"/>
</dbReference>
<protein>
    <submittedName>
        <fullName evidence="3">HigA family addiction module antidote protein</fullName>
    </submittedName>
</protein>
<name>A0A6N9SEY6_ECOLX</name>